<dbReference type="EMBL" id="LAZR01008936">
    <property type="protein sequence ID" value="KKM75662.1"/>
    <property type="molecule type" value="Genomic_DNA"/>
</dbReference>
<protein>
    <submittedName>
        <fullName evidence="2">Uncharacterized protein</fullName>
    </submittedName>
</protein>
<comment type="caution">
    <text evidence="2">The sequence shown here is derived from an EMBL/GenBank/DDBJ whole genome shotgun (WGS) entry which is preliminary data.</text>
</comment>
<keyword evidence="1" id="KW-1133">Transmembrane helix</keyword>
<keyword evidence="1" id="KW-0472">Membrane</keyword>
<accession>A0A0F9N2C5</accession>
<keyword evidence="1" id="KW-0812">Transmembrane</keyword>
<feature type="non-terminal residue" evidence="2">
    <location>
        <position position="1"/>
    </location>
</feature>
<feature type="transmembrane region" description="Helical" evidence="1">
    <location>
        <begin position="6"/>
        <end position="28"/>
    </location>
</feature>
<proteinExistence type="predicted"/>
<gene>
    <name evidence="2" type="ORF">LCGC14_1387880</name>
</gene>
<evidence type="ECO:0000313" key="2">
    <source>
        <dbReference type="EMBL" id="KKM75662.1"/>
    </source>
</evidence>
<name>A0A0F9N2C5_9ZZZZ</name>
<organism evidence="2">
    <name type="scientific">marine sediment metagenome</name>
    <dbReference type="NCBI Taxonomy" id="412755"/>
    <lineage>
        <taxon>unclassified sequences</taxon>
        <taxon>metagenomes</taxon>
        <taxon>ecological metagenomes</taxon>
    </lineage>
</organism>
<sequence length="48" mass="5104">FFTFADVWFILTAVTVLIGIVLGVIALVRRVSNPTGSKSDSGRASFSS</sequence>
<dbReference type="AlphaFoldDB" id="A0A0F9N2C5"/>
<evidence type="ECO:0000256" key="1">
    <source>
        <dbReference type="SAM" id="Phobius"/>
    </source>
</evidence>
<reference evidence="2" key="1">
    <citation type="journal article" date="2015" name="Nature">
        <title>Complex archaea that bridge the gap between prokaryotes and eukaryotes.</title>
        <authorList>
            <person name="Spang A."/>
            <person name="Saw J.H."/>
            <person name="Jorgensen S.L."/>
            <person name="Zaremba-Niedzwiedzka K."/>
            <person name="Martijn J."/>
            <person name="Lind A.E."/>
            <person name="van Eijk R."/>
            <person name="Schleper C."/>
            <person name="Guy L."/>
            <person name="Ettema T.J."/>
        </authorList>
    </citation>
    <scope>NUCLEOTIDE SEQUENCE</scope>
</reference>